<dbReference type="Proteomes" id="UP000805193">
    <property type="component" value="Unassembled WGS sequence"/>
</dbReference>
<gene>
    <name evidence="1" type="ORF">HPB47_026300</name>
</gene>
<comment type="caution">
    <text evidence="1">The sequence shown here is derived from an EMBL/GenBank/DDBJ whole genome shotgun (WGS) entry which is preliminary data.</text>
</comment>
<name>A0AC60PZ51_IXOPE</name>
<evidence type="ECO:0000313" key="1">
    <source>
        <dbReference type="EMBL" id="KAG0426596.1"/>
    </source>
</evidence>
<reference evidence="1 2" key="1">
    <citation type="journal article" date="2020" name="Cell">
        <title>Large-Scale Comparative Analyses of Tick Genomes Elucidate Their Genetic Diversity and Vector Capacities.</title>
        <authorList>
            <consortium name="Tick Genome and Microbiome Consortium (TIGMIC)"/>
            <person name="Jia N."/>
            <person name="Wang J."/>
            <person name="Shi W."/>
            <person name="Du L."/>
            <person name="Sun Y."/>
            <person name="Zhan W."/>
            <person name="Jiang J.F."/>
            <person name="Wang Q."/>
            <person name="Zhang B."/>
            <person name="Ji P."/>
            <person name="Bell-Sakyi L."/>
            <person name="Cui X.M."/>
            <person name="Yuan T.T."/>
            <person name="Jiang B.G."/>
            <person name="Yang W.F."/>
            <person name="Lam T.T."/>
            <person name="Chang Q.C."/>
            <person name="Ding S.J."/>
            <person name="Wang X.J."/>
            <person name="Zhu J.G."/>
            <person name="Ruan X.D."/>
            <person name="Zhao L."/>
            <person name="Wei J.T."/>
            <person name="Ye R.Z."/>
            <person name="Que T.C."/>
            <person name="Du C.H."/>
            <person name="Zhou Y.H."/>
            <person name="Cheng J.X."/>
            <person name="Dai P.F."/>
            <person name="Guo W.B."/>
            <person name="Han X.H."/>
            <person name="Huang E.J."/>
            <person name="Li L.F."/>
            <person name="Wei W."/>
            <person name="Gao Y.C."/>
            <person name="Liu J.Z."/>
            <person name="Shao H.Z."/>
            <person name="Wang X."/>
            <person name="Wang C.C."/>
            <person name="Yang T.C."/>
            <person name="Huo Q.B."/>
            <person name="Li W."/>
            <person name="Chen H.Y."/>
            <person name="Chen S.E."/>
            <person name="Zhou L.G."/>
            <person name="Ni X.B."/>
            <person name="Tian J.H."/>
            <person name="Sheng Y."/>
            <person name="Liu T."/>
            <person name="Pan Y.S."/>
            <person name="Xia L.Y."/>
            <person name="Li J."/>
            <person name="Zhao F."/>
            <person name="Cao W.C."/>
        </authorList>
    </citation>
    <scope>NUCLEOTIDE SEQUENCE [LARGE SCALE GENOMIC DNA]</scope>
    <source>
        <strain evidence="1">Iper-2018</strain>
    </source>
</reference>
<protein>
    <submittedName>
        <fullName evidence="1">Uncharacterized protein</fullName>
    </submittedName>
</protein>
<evidence type="ECO:0000313" key="2">
    <source>
        <dbReference type="Proteomes" id="UP000805193"/>
    </source>
</evidence>
<proteinExistence type="predicted"/>
<sequence>MRFRCHRYGTLPTTYDVPADGRDGRWLRRPLAVAATTRKQLRRRNEKACDLYRAFPKFLAVVALYVLQQRKDFDLALPDEEDTELEASSTSKGKKRKSYQKKTPKKKQRASLENTDVMNEDEIQDGHSVWNTAKPSKIVTAPKMWDPIYSTKAPTKPIDTFKLFFG</sequence>
<keyword evidence="2" id="KW-1185">Reference proteome</keyword>
<accession>A0AC60PZ51</accession>
<dbReference type="EMBL" id="JABSTQ010009702">
    <property type="protein sequence ID" value="KAG0426596.1"/>
    <property type="molecule type" value="Genomic_DNA"/>
</dbReference>
<organism evidence="1 2">
    <name type="scientific">Ixodes persulcatus</name>
    <name type="common">Taiga tick</name>
    <dbReference type="NCBI Taxonomy" id="34615"/>
    <lineage>
        <taxon>Eukaryota</taxon>
        <taxon>Metazoa</taxon>
        <taxon>Ecdysozoa</taxon>
        <taxon>Arthropoda</taxon>
        <taxon>Chelicerata</taxon>
        <taxon>Arachnida</taxon>
        <taxon>Acari</taxon>
        <taxon>Parasitiformes</taxon>
        <taxon>Ixodida</taxon>
        <taxon>Ixodoidea</taxon>
        <taxon>Ixodidae</taxon>
        <taxon>Ixodinae</taxon>
        <taxon>Ixodes</taxon>
    </lineage>
</organism>